<protein>
    <submittedName>
        <fullName evidence="3">Uncharacterized protein</fullName>
    </submittedName>
</protein>
<evidence type="ECO:0000313" key="5">
    <source>
        <dbReference type="Proteomes" id="UP000659438"/>
    </source>
</evidence>
<feature type="region of interest" description="Disordered" evidence="1">
    <location>
        <begin position="27"/>
        <end position="122"/>
    </location>
</feature>
<comment type="caution">
    <text evidence="3">The sequence shown here is derived from an EMBL/GenBank/DDBJ whole genome shotgun (WGS) entry which is preliminary data.</text>
</comment>
<reference evidence="3" key="2">
    <citation type="submission" date="2020-07" db="EMBL/GenBank/DDBJ databases">
        <authorList>
            <person name="Lood C."/>
            <person name="Girard L."/>
        </authorList>
    </citation>
    <scope>NUCLEOTIDE SEQUENCE</scope>
    <source>
        <strain evidence="3">SWRI102</strain>
    </source>
</reference>
<gene>
    <name evidence="4" type="ORF">HU742_007550</name>
    <name evidence="3" type="ORF">HU742_26575</name>
</gene>
<reference evidence="3 5" key="1">
    <citation type="journal article" date="2020" name="Microorganisms">
        <title>Reliable Identification of Environmental Pseudomonas Isolates Using the rpoD Gene.</title>
        <authorList>
            <consortium name="The Broad Institute Genome Sequencing Platform"/>
            <person name="Girard L."/>
            <person name="Lood C."/>
            <person name="Rokni-Zadeh H."/>
            <person name="van Noort V."/>
            <person name="Lavigne R."/>
            <person name="De Mot R."/>
        </authorList>
    </citation>
    <scope>NUCLEOTIDE SEQUENCE</scope>
    <source>
        <strain evidence="3 5">SWRI102</strain>
    </source>
</reference>
<name>A0A923FTQ6_9PSED</name>
<dbReference type="RefSeq" id="WP_186645293.1">
    <property type="nucleotide sequence ID" value="NZ_JABWQX020000001.1"/>
</dbReference>
<sequence length="122" mass="10682">MMKSNLKALALAGVLCASPLAVFAQSSDDAPVDKGGMPPSTQMDAGSTTEQTGNALPPGSVGGGNGGDASGSSTSPGTGSGSTSGGSTMGGGSSGSSSGTGSSSGGSSSGGGSGSGSGASGG</sequence>
<feature type="signal peptide" evidence="2">
    <location>
        <begin position="1"/>
        <end position="24"/>
    </location>
</feature>
<keyword evidence="2" id="KW-0732">Signal</keyword>
<reference evidence="4" key="3">
    <citation type="submission" date="2021-06" db="EMBL/GenBank/DDBJ databases">
        <title>Updating the genus Pseudomonas: Description of 43 new species and partition of the Pseudomonas putida group.</title>
        <authorList>
            <person name="Girard L."/>
            <person name="Lood C."/>
            <person name="Vandamme P."/>
            <person name="Rokni-Zadeh H."/>
            <person name="Van Noort V."/>
            <person name="Hofte M."/>
            <person name="Lavigne R."/>
            <person name="De Mot R."/>
        </authorList>
    </citation>
    <scope>NUCLEOTIDE SEQUENCE</scope>
    <source>
        <strain evidence="4">SWRI102</strain>
    </source>
</reference>
<organism evidence="3">
    <name type="scientific">Pseudomonas marvdashtae</name>
    <dbReference type="NCBI Taxonomy" id="2745500"/>
    <lineage>
        <taxon>Bacteria</taxon>
        <taxon>Pseudomonadati</taxon>
        <taxon>Pseudomonadota</taxon>
        <taxon>Gammaproteobacteria</taxon>
        <taxon>Pseudomonadales</taxon>
        <taxon>Pseudomonadaceae</taxon>
        <taxon>Pseudomonas</taxon>
    </lineage>
</organism>
<feature type="chain" id="PRO_5044695827" evidence="2">
    <location>
        <begin position="25"/>
        <end position="122"/>
    </location>
</feature>
<dbReference type="AlphaFoldDB" id="A0A923FTQ6"/>
<proteinExistence type="predicted"/>
<feature type="compositionally biased region" description="Gly residues" evidence="1">
    <location>
        <begin position="102"/>
        <end position="122"/>
    </location>
</feature>
<feature type="compositionally biased region" description="Gly residues" evidence="1">
    <location>
        <begin position="60"/>
        <end position="69"/>
    </location>
</feature>
<dbReference type="Proteomes" id="UP000659438">
    <property type="component" value="Unassembled WGS sequence"/>
</dbReference>
<feature type="compositionally biased region" description="Gly residues" evidence="1">
    <location>
        <begin position="78"/>
        <end position="94"/>
    </location>
</feature>
<dbReference type="EMBL" id="JABWQX020000001">
    <property type="protein sequence ID" value="MBV4550992.1"/>
    <property type="molecule type" value="Genomic_DNA"/>
</dbReference>
<evidence type="ECO:0000256" key="2">
    <source>
        <dbReference type="SAM" id="SignalP"/>
    </source>
</evidence>
<evidence type="ECO:0000313" key="4">
    <source>
        <dbReference type="EMBL" id="MBV4550992.1"/>
    </source>
</evidence>
<keyword evidence="5" id="KW-1185">Reference proteome</keyword>
<evidence type="ECO:0000313" key="3">
    <source>
        <dbReference type="EMBL" id="MBC3398785.1"/>
    </source>
</evidence>
<accession>A0A923FTQ6</accession>
<evidence type="ECO:0000256" key="1">
    <source>
        <dbReference type="SAM" id="MobiDB-lite"/>
    </source>
</evidence>
<feature type="compositionally biased region" description="Polar residues" evidence="1">
    <location>
        <begin position="39"/>
        <end position="54"/>
    </location>
</feature>
<dbReference type="EMBL" id="JABWQX010000023">
    <property type="protein sequence ID" value="MBC3398785.1"/>
    <property type="molecule type" value="Genomic_DNA"/>
</dbReference>